<feature type="region of interest" description="Disordered" evidence="1">
    <location>
        <begin position="1"/>
        <end position="20"/>
    </location>
</feature>
<proteinExistence type="predicted"/>
<dbReference type="EMBL" id="UINC01129922">
    <property type="protein sequence ID" value="SVD10654.1"/>
    <property type="molecule type" value="Genomic_DNA"/>
</dbReference>
<reference evidence="3" key="1">
    <citation type="submission" date="2018-05" db="EMBL/GenBank/DDBJ databases">
        <authorList>
            <person name="Lanie J.A."/>
            <person name="Ng W.-L."/>
            <person name="Kazmierczak K.M."/>
            <person name="Andrzejewski T.M."/>
            <person name="Davidsen T.M."/>
            <person name="Wayne K.J."/>
            <person name="Tettelin H."/>
            <person name="Glass J.I."/>
            <person name="Rusch D."/>
            <person name="Podicherti R."/>
            <person name="Tsui H.-C.T."/>
            <person name="Winkler M.E."/>
        </authorList>
    </citation>
    <scope>NUCLEOTIDE SEQUENCE</scope>
</reference>
<dbReference type="Gene3D" id="3.30.365.10">
    <property type="entry name" value="Aldehyde oxidase/xanthine dehydrogenase, molybdopterin binding domain"/>
    <property type="match status" value="2"/>
</dbReference>
<dbReference type="AlphaFoldDB" id="A0A382SL85"/>
<dbReference type="InterPro" id="IPR037165">
    <property type="entry name" value="AldOxase/xan_DH_Mopterin-bd_sf"/>
</dbReference>
<dbReference type="SUPFAM" id="SSF56003">
    <property type="entry name" value="Molybdenum cofactor-binding domain"/>
    <property type="match status" value="1"/>
</dbReference>
<evidence type="ECO:0000256" key="1">
    <source>
        <dbReference type="SAM" id="MobiDB-lite"/>
    </source>
</evidence>
<sequence length="242" mass="25328">IGDTNYPPSGGSGGSTTCSSVSPAVKNTVQMAKLKLFDTFASSIFGVSPHDLEAKGGKVFVKSDPAKGMTWQQAAAQLGDEPLIVQGQWVPGYSSSGVPTVQFVEAEVNTATGVVKVIRVVAVNSSGLIMNPLLWESQVNGGVLMGIGYGLYEERIMDPRAGYMVNPNLEAYRVIGAMDIPEIEVVAYDQPERGVIGIGEPPIIPTAPAIANAVFNACGARVRAIPVTPDKVLAALAEVREG</sequence>
<protein>
    <recommendedName>
        <fullName evidence="2">Aldehyde oxidase/xanthine dehydrogenase second molybdopterin binding domain-containing protein</fullName>
    </recommendedName>
</protein>
<dbReference type="PANTHER" id="PTHR47495">
    <property type="entry name" value="ALDEHYDE DEHYDROGENASE"/>
    <property type="match status" value="1"/>
</dbReference>
<dbReference type="InterPro" id="IPR052516">
    <property type="entry name" value="N-heterocyclic_Hydroxylase"/>
</dbReference>
<organism evidence="3">
    <name type="scientific">marine metagenome</name>
    <dbReference type="NCBI Taxonomy" id="408172"/>
    <lineage>
        <taxon>unclassified sequences</taxon>
        <taxon>metagenomes</taxon>
        <taxon>ecological metagenomes</taxon>
    </lineage>
</organism>
<accession>A0A382SL85</accession>
<evidence type="ECO:0000259" key="2">
    <source>
        <dbReference type="Pfam" id="PF20256"/>
    </source>
</evidence>
<feature type="non-terminal residue" evidence="3">
    <location>
        <position position="1"/>
    </location>
</feature>
<name>A0A382SL85_9ZZZZ</name>
<dbReference type="InterPro" id="IPR046867">
    <property type="entry name" value="AldOxase/xan_DH_MoCoBD2"/>
</dbReference>
<dbReference type="PANTHER" id="PTHR47495:SF2">
    <property type="entry name" value="ALDEHYDE DEHYDROGENASE"/>
    <property type="match status" value="1"/>
</dbReference>
<feature type="domain" description="Aldehyde oxidase/xanthine dehydrogenase second molybdopterin binding" evidence="2">
    <location>
        <begin position="2"/>
        <end position="181"/>
    </location>
</feature>
<gene>
    <name evidence="3" type="ORF">METZ01_LOCUS363508</name>
</gene>
<dbReference type="GO" id="GO:0016491">
    <property type="term" value="F:oxidoreductase activity"/>
    <property type="evidence" value="ECO:0007669"/>
    <property type="project" value="InterPro"/>
</dbReference>
<evidence type="ECO:0000313" key="3">
    <source>
        <dbReference type="EMBL" id="SVD10654.1"/>
    </source>
</evidence>
<dbReference type="Pfam" id="PF20256">
    <property type="entry name" value="MoCoBD_2"/>
    <property type="match status" value="1"/>
</dbReference>